<sequence length="184" mass="20652">MPFVYPRHRRQTHMTDNTTATSTVPDRDRNADGRPENARPRDRFGAPLPRGASNELIDRVEPEDVCTSLEQTHAAAVELFDQQRFFEAHEFFEWAWKGPFTPDEERPFYKGLAQLAVGYTHTQRGNAKGAASLLQRGIDHVGPFGPIHAGVDVARAIEDARRFAETVEAVGPSPDLTFPRFPRG</sequence>
<evidence type="ECO:0000256" key="1">
    <source>
        <dbReference type="SAM" id="MobiDB-lite"/>
    </source>
</evidence>
<dbReference type="Pfam" id="PF03745">
    <property type="entry name" value="DUF309"/>
    <property type="match status" value="1"/>
</dbReference>
<organism evidence="2 3">
    <name type="scientific">Euzebya pacifica</name>
    <dbReference type="NCBI Taxonomy" id="1608957"/>
    <lineage>
        <taxon>Bacteria</taxon>
        <taxon>Bacillati</taxon>
        <taxon>Actinomycetota</taxon>
        <taxon>Nitriliruptoria</taxon>
        <taxon>Euzebyales</taxon>
    </lineage>
</organism>
<reference evidence="2 3" key="1">
    <citation type="submission" date="2018-09" db="EMBL/GenBank/DDBJ databases">
        <title>Complete genome sequence of Euzebya sp. DY32-46 isolated from seawater of Pacific Ocean.</title>
        <authorList>
            <person name="Xu L."/>
            <person name="Wu Y.-H."/>
            <person name="Xu X.-W."/>
        </authorList>
    </citation>
    <scope>NUCLEOTIDE SEQUENCE [LARGE SCALE GENOMIC DNA]</scope>
    <source>
        <strain evidence="2 3">DY32-46</strain>
    </source>
</reference>
<proteinExistence type="predicted"/>
<feature type="region of interest" description="Disordered" evidence="1">
    <location>
        <begin position="1"/>
        <end position="56"/>
    </location>
</feature>
<evidence type="ECO:0000313" key="3">
    <source>
        <dbReference type="Proteomes" id="UP000264006"/>
    </source>
</evidence>
<accession>A0A346XXN9</accession>
<name>A0A346XXN9_9ACTN</name>
<feature type="compositionally biased region" description="Basic residues" evidence="1">
    <location>
        <begin position="1"/>
        <end position="12"/>
    </location>
</feature>
<dbReference type="KEGG" id="euz:DVS28_a2304"/>
<dbReference type="InterPro" id="IPR005500">
    <property type="entry name" value="DUF309"/>
</dbReference>
<keyword evidence="3" id="KW-1185">Reference proteome</keyword>
<gene>
    <name evidence="2" type="ORF">DVS28_a2304</name>
</gene>
<feature type="compositionally biased region" description="Polar residues" evidence="1">
    <location>
        <begin position="14"/>
        <end position="24"/>
    </location>
</feature>
<feature type="compositionally biased region" description="Basic and acidic residues" evidence="1">
    <location>
        <begin position="25"/>
        <end position="44"/>
    </location>
</feature>
<protein>
    <recommendedName>
        <fullName evidence="4">DUF309 domain-containing protein</fullName>
    </recommendedName>
</protein>
<dbReference type="PANTHER" id="PTHR34796:SF1">
    <property type="entry name" value="EXPRESSED PROTEIN"/>
    <property type="match status" value="1"/>
</dbReference>
<evidence type="ECO:0008006" key="4">
    <source>
        <dbReference type="Google" id="ProtNLM"/>
    </source>
</evidence>
<dbReference type="Gene3D" id="1.10.3450.10">
    <property type="entry name" value="TTHA0068-like"/>
    <property type="match status" value="1"/>
</dbReference>
<evidence type="ECO:0000313" key="2">
    <source>
        <dbReference type="EMBL" id="AXV06986.1"/>
    </source>
</evidence>
<dbReference type="EMBL" id="CP031165">
    <property type="protein sequence ID" value="AXV06986.1"/>
    <property type="molecule type" value="Genomic_DNA"/>
</dbReference>
<dbReference type="SUPFAM" id="SSF140663">
    <property type="entry name" value="TTHA0068-like"/>
    <property type="match status" value="1"/>
</dbReference>
<dbReference type="InterPro" id="IPR023203">
    <property type="entry name" value="TTHA0068_sf"/>
</dbReference>
<dbReference type="PANTHER" id="PTHR34796">
    <property type="entry name" value="EXPRESSED PROTEIN"/>
    <property type="match status" value="1"/>
</dbReference>
<dbReference type="Proteomes" id="UP000264006">
    <property type="component" value="Chromosome"/>
</dbReference>
<dbReference type="AlphaFoldDB" id="A0A346XXN9"/>